<protein>
    <submittedName>
        <fullName evidence="1">Uncharacterized protein</fullName>
    </submittedName>
</protein>
<organism evidence="1 2">
    <name type="scientific">Pleuronectes platessa</name>
    <name type="common">European plaice</name>
    <dbReference type="NCBI Taxonomy" id="8262"/>
    <lineage>
        <taxon>Eukaryota</taxon>
        <taxon>Metazoa</taxon>
        <taxon>Chordata</taxon>
        <taxon>Craniata</taxon>
        <taxon>Vertebrata</taxon>
        <taxon>Euteleostomi</taxon>
        <taxon>Actinopterygii</taxon>
        <taxon>Neopterygii</taxon>
        <taxon>Teleostei</taxon>
        <taxon>Neoteleostei</taxon>
        <taxon>Acanthomorphata</taxon>
        <taxon>Carangaria</taxon>
        <taxon>Pleuronectiformes</taxon>
        <taxon>Pleuronectoidei</taxon>
        <taxon>Pleuronectidae</taxon>
        <taxon>Pleuronectes</taxon>
    </lineage>
</organism>
<proteinExistence type="predicted"/>
<dbReference type="Proteomes" id="UP001153269">
    <property type="component" value="Unassembled WGS sequence"/>
</dbReference>
<dbReference type="Pfam" id="PF19193">
    <property type="entry name" value="Tectonin"/>
    <property type="match status" value="1"/>
</dbReference>
<sequence length="236" mass="25668">MSNSEKVVKGINAQIGRCQADEVSKSDHAKLTAWTNAYNSAWRCSQAPRLYNAKQVDSGMRMVVATDIHKWPHFLSGRSWCRLGTFALKHVSDGSSGTWGTDAANRVHELVAGNFRPVNGLTMQQVDAGGDGQVVGVRPSNYRIYCMREVNAVSYTGVGSGSWTNIAGTLKYLSCGPLYGCWGVHQNSQVYDSRVCLFIVDNVSRDQKSALDSGSVGLAGGLLWTTRSVGLSKRDR</sequence>
<dbReference type="InterPro" id="IPR006624">
    <property type="entry name" value="Beta-propeller_rpt_TECPR"/>
</dbReference>
<accession>A0A9N7U7E0</accession>
<keyword evidence="2" id="KW-1185">Reference proteome</keyword>
<gene>
    <name evidence="1" type="ORF">PLEPLA_LOCUS13865</name>
</gene>
<evidence type="ECO:0000313" key="1">
    <source>
        <dbReference type="EMBL" id="CAB1425931.1"/>
    </source>
</evidence>
<dbReference type="AlphaFoldDB" id="A0A9N7U7E0"/>
<name>A0A9N7U7E0_PLEPL</name>
<comment type="caution">
    <text evidence="1">The sequence shown here is derived from an EMBL/GenBank/DDBJ whole genome shotgun (WGS) entry which is preliminary data.</text>
</comment>
<reference evidence="1" key="1">
    <citation type="submission" date="2020-03" db="EMBL/GenBank/DDBJ databases">
        <authorList>
            <person name="Weist P."/>
        </authorList>
    </citation>
    <scope>NUCLEOTIDE SEQUENCE</scope>
</reference>
<evidence type="ECO:0000313" key="2">
    <source>
        <dbReference type="Proteomes" id="UP001153269"/>
    </source>
</evidence>
<dbReference type="EMBL" id="CADEAL010000846">
    <property type="protein sequence ID" value="CAB1425931.1"/>
    <property type="molecule type" value="Genomic_DNA"/>
</dbReference>